<protein>
    <recommendedName>
        <fullName evidence="2">Cation-transporting P-type ATPase N-terminal domain-containing protein</fullName>
    </recommendedName>
</protein>
<dbReference type="Gene3D" id="2.70.150.10">
    <property type="entry name" value="Calcium-transporting ATPase, cytoplasmic transduction domain A"/>
    <property type="match status" value="1"/>
</dbReference>
<proteinExistence type="predicted"/>
<feature type="transmembrane region" description="Helical" evidence="1">
    <location>
        <begin position="100"/>
        <end position="119"/>
    </location>
</feature>
<dbReference type="SUPFAM" id="SSF81665">
    <property type="entry name" value="Calcium ATPase, transmembrane domain M"/>
    <property type="match status" value="1"/>
</dbReference>
<dbReference type="PANTHER" id="PTHR42861">
    <property type="entry name" value="CALCIUM-TRANSPORTING ATPASE"/>
    <property type="match status" value="1"/>
</dbReference>
<reference evidence="3" key="1">
    <citation type="journal article" date="2014" name="Front. Microbiol.">
        <title>High frequency of phylogenetically diverse reductive dehalogenase-homologous genes in deep subseafloor sedimentary metagenomes.</title>
        <authorList>
            <person name="Kawai M."/>
            <person name="Futagami T."/>
            <person name="Toyoda A."/>
            <person name="Takaki Y."/>
            <person name="Nishi S."/>
            <person name="Hori S."/>
            <person name="Arai W."/>
            <person name="Tsubouchi T."/>
            <person name="Morono Y."/>
            <person name="Uchiyama I."/>
            <person name="Ito T."/>
            <person name="Fujiyama A."/>
            <person name="Inagaki F."/>
            <person name="Takami H."/>
        </authorList>
    </citation>
    <scope>NUCLEOTIDE SEQUENCE</scope>
    <source>
        <strain evidence="3">Expedition CK06-06</strain>
    </source>
</reference>
<dbReference type="InterPro" id="IPR004014">
    <property type="entry name" value="ATPase_P-typ_cation-transptr_N"/>
</dbReference>
<evidence type="ECO:0000313" key="3">
    <source>
        <dbReference type="EMBL" id="GAG93847.1"/>
    </source>
</evidence>
<feature type="non-terminal residue" evidence="3">
    <location>
        <position position="143"/>
    </location>
</feature>
<dbReference type="InterPro" id="IPR023298">
    <property type="entry name" value="ATPase_P-typ_TM_dom_sf"/>
</dbReference>
<gene>
    <name evidence="3" type="ORF">S01H4_42810</name>
</gene>
<keyword evidence="1" id="KW-1133">Transmembrane helix</keyword>
<dbReference type="Pfam" id="PF00690">
    <property type="entry name" value="Cation_ATPase_N"/>
    <property type="match status" value="1"/>
</dbReference>
<dbReference type="Gene3D" id="1.20.1110.10">
    <property type="entry name" value="Calcium-transporting ATPase, transmembrane domain"/>
    <property type="match status" value="1"/>
</dbReference>
<accession>X1CLG0</accession>
<comment type="caution">
    <text evidence="3">The sequence shown here is derived from an EMBL/GenBank/DDBJ whole genome shotgun (WGS) entry which is preliminary data.</text>
</comment>
<dbReference type="SMART" id="SM00831">
    <property type="entry name" value="Cation_ATPase_N"/>
    <property type="match status" value="1"/>
</dbReference>
<evidence type="ECO:0000259" key="2">
    <source>
        <dbReference type="SMART" id="SM00831"/>
    </source>
</evidence>
<name>X1CLG0_9ZZZZ</name>
<keyword evidence="1" id="KW-0812">Transmembrane</keyword>
<dbReference type="EMBL" id="BART01023548">
    <property type="protein sequence ID" value="GAG93847.1"/>
    <property type="molecule type" value="Genomic_DNA"/>
</dbReference>
<feature type="transmembrane region" description="Helical" evidence="1">
    <location>
        <begin position="71"/>
        <end position="94"/>
    </location>
</feature>
<feature type="domain" description="Cation-transporting P-type ATPase N-terminal" evidence="2">
    <location>
        <begin position="25"/>
        <end position="99"/>
    </location>
</feature>
<evidence type="ECO:0000256" key="1">
    <source>
        <dbReference type="SAM" id="Phobius"/>
    </source>
</evidence>
<keyword evidence="1" id="KW-0472">Membrane</keyword>
<sequence>MPMFKRRSKKEEIDAYLEDEEPEADYHAMDTGEVINVIDTDPQRGLTDYEAQCRIEEHGLNVLIEKGKTPLFILFLKQFVDVLIGLLFIAAIVSMIFEDWIDAIVIFAIVLINGIIGFVQEYQAERSLEALKQMVSKEVRIIR</sequence>
<dbReference type="AlphaFoldDB" id="X1CLG0"/>
<organism evidence="3">
    <name type="scientific">marine sediment metagenome</name>
    <dbReference type="NCBI Taxonomy" id="412755"/>
    <lineage>
        <taxon>unclassified sequences</taxon>
        <taxon>metagenomes</taxon>
        <taxon>ecological metagenomes</taxon>
    </lineage>
</organism>